<comment type="caution">
    <text evidence="4">The sequence shown here is derived from an EMBL/GenBank/DDBJ whole genome shotgun (WGS) entry which is preliminary data.</text>
</comment>
<proteinExistence type="predicted"/>
<dbReference type="Gene3D" id="3.90.550.10">
    <property type="entry name" value="Spore Coat Polysaccharide Biosynthesis Protein SpsA, Chain A"/>
    <property type="match status" value="1"/>
</dbReference>
<dbReference type="SUPFAM" id="SSF53448">
    <property type="entry name" value="Nucleotide-diphospho-sugar transferases"/>
    <property type="match status" value="1"/>
</dbReference>
<dbReference type="AlphaFoldDB" id="A0A2M7G9L0"/>
<name>A0A2M7G9L0_9BACT</name>
<organism evidence="4 5">
    <name type="scientific">bacterium (Candidatus Blackallbacteria) CG17_big_fil_post_rev_8_21_14_2_50_48_46</name>
    <dbReference type="NCBI Taxonomy" id="2014261"/>
    <lineage>
        <taxon>Bacteria</taxon>
        <taxon>Candidatus Blackallbacteria</taxon>
    </lineage>
</organism>
<dbReference type="Pfam" id="PF12804">
    <property type="entry name" value="NTP_transf_3"/>
    <property type="match status" value="1"/>
</dbReference>
<dbReference type="GO" id="GO:0016779">
    <property type="term" value="F:nucleotidyltransferase activity"/>
    <property type="evidence" value="ECO:0007669"/>
    <property type="project" value="UniProtKB-KW"/>
</dbReference>
<accession>A0A2M7G9L0</accession>
<dbReference type="InterPro" id="IPR025877">
    <property type="entry name" value="MobA-like_NTP_Trfase"/>
</dbReference>
<keyword evidence="1 4" id="KW-0808">Transferase</keyword>
<keyword evidence="2" id="KW-0548">Nucleotidyltransferase</keyword>
<dbReference type="EMBL" id="PFFQ01000009">
    <property type="protein sequence ID" value="PIW18817.1"/>
    <property type="molecule type" value="Genomic_DNA"/>
</dbReference>
<evidence type="ECO:0000313" key="4">
    <source>
        <dbReference type="EMBL" id="PIW18817.1"/>
    </source>
</evidence>
<evidence type="ECO:0000256" key="1">
    <source>
        <dbReference type="ARBA" id="ARBA00022679"/>
    </source>
</evidence>
<gene>
    <name evidence="4" type="ORF">COW36_03300</name>
</gene>
<sequence>MRAIILAAGRGSRLGAMTEALPKGLVELGGKPLLSWQIAALREGGCEQIGIVKGYRSECLDLPETTGFFNPRWQTTQMVKSLVCAADWLREAPCLISYADILTTSVCIQRLIQAPGALVISSNTQWRRLWEARFADPLADAETFRSNGAGCLTEIGQRATALEQIEGQYMGLLKITPLAWGWIEAALEALSQEAADRLDMTSLLQLLLRRQHEISVLPVAEPWLELDTPEDLRLYQDWLVRGELALPLGVH</sequence>
<dbReference type="InterPro" id="IPR050065">
    <property type="entry name" value="GlmU-like"/>
</dbReference>
<dbReference type="PANTHER" id="PTHR43584:SF8">
    <property type="entry name" value="N-ACETYLMURAMATE ALPHA-1-PHOSPHATE URIDYLYLTRANSFERASE"/>
    <property type="match status" value="1"/>
</dbReference>
<dbReference type="InterPro" id="IPR029044">
    <property type="entry name" value="Nucleotide-diphossugar_trans"/>
</dbReference>
<evidence type="ECO:0000256" key="2">
    <source>
        <dbReference type="ARBA" id="ARBA00022695"/>
    </source>
</evidence>
<protein>
    <submittedName>
        <fullName evidence="4">Nucleotidyl transferase</fullName>
    </submittedName>
</protein>
<dbReference type="Proteomes" id="UP000231019">
    <property type="component" value="Unassembled WGS sequence"/>
</dbReference>
<evidence type="ECO:0000259" key="3">
    <source>
        <dbReference type="Pfam" id="PF12804"/>
    </source>
</evidence>
<dbReference type="PANTHER" id="PTHR43584">
    <property type="entry name" value="NUCLEOTIDYL TRANSFERASE"/>
    <property type="match status" value="1"/>
</dbReference>
<evidence type="ECO:0000313" key="5">
    <source>
        <dbReference type="Proteomes" id="UP000231019"/>
    </source>
</evidence>
<dbReference type="CDD" id="cd02523">
    <property type="entry name" value="PC_cytidylyltransferase"/>
    <property type="match status" value="1"/>
</dbReference>
<reference evidence="4 5" key="1">
    <citation type="submission" date="2017-09" db="EMBL/GenBank/DDBJ databases">
        <title>Depth-based differentiation of microbial function through sediment-hosted aquifers and enrichment of novel symbionts in the deep terrestrial subsurface.</title>
        <authorList>
            <person name="Probst A.J."/>
            <person name="Ladd B."/>
            <person name="Jarett J.K."/>
            <person name="Geller-Mcgrath D.E."/>
            <person name="Sieber C.M."/>
            <person name="Emerson J.B."/>
            <person name="Anantharaman K."/>
            <person name="Thomas B.C."/>
            <person name="Malmstrom R."/>
            <person name="Stieglmeier M."/>
            <person name="Klingl A."/>
            <person name="Woyke T."/>
            <person name="Ryan C.M."/>
            <person name="Banfield J.F."/>
        </authorList>
    </citation>
    <scope>NUCLEOTIDE SEQUENCE [LARGE SCALE GENOMIC DNA]</scope>
    <source>
        <strain evidence="4">CG17_big_fil_post_rev_8_21_14_2_50_48_46</strain>
    </source>
</reference>
<feature type="domain" description="MobA-like NTP transferase" evidence="3">
    <location>
        <begin position="3"/>
        <end position="139"/>
    </location>
</feature>